<name>A0A0E0D4S7_9ORYZ</name>
<evidence type="ECO:0000313" key="6">
    <source>
        <dbReference type="EnsemblPlants" id="OMERI03G26470.1"/>
    </source>
</evidence>
<dbReference type="PANTHER" id="PTHR45719">
    <property type="entry name" value="GLYCOSYLTRANSFERASE"/>
    <property type="match status" value="1"/>
</dbReference>
<evidence type="ECO:0000313" key="7">
    <source>
        <dbReference type="Proteomes" id="UP000008021"/>
    </source>
</evidence>
<evidence type="ECO:0000256" key="3">
    <source>
        <dbReference type="ARBA" id="ARBA00022679"/>
    </source>
</evidence>
<dbReference type="EnsemblPlants" id="OMERI03G26470.1">
    <property type="protein sequence ID" value="OMERI03G26470.1"/>
    <property type="gene ID" value="OMERI03G26470"/>
</dbReference>
<dbReference type="STRING" id="40149.A0A0E0D4S7"/>
<protein>
    <submittedName>
        <fullName evidence="6">Uncharacterized protein</fullName>
    </submittedName>
</protein>
<keyword evidence="5" id="KW-0325">Glycoprotein</keyword>
<reference evidence="6" key="1">
    <citation type="submission" date="2015-04" db="UniProtKB">
        <authorList>
            <consortium name="EnsemblPlants"/>
        </authorList>
    </citation>
    <scope>IDENTIFICATION</scope>
</reference>
<comment type="subcellular location">
    <subcellularLocation>
        <location evidence="1">Membrane</location>
        <topology evidence="1">Single-pass type II membrane protein</topology>
    </subcellularLocation>
</comment>
<keyword evidence="3" id="KW-0808">Transferase</keyword>
<dbReference type="GO" id="GO:0015020">
    <property type="term" value="F:glucuronosyltransferase activity"/>
    <property type="evidence" value="ECO:0007669"/>
    <property type="project" value="InterPro"/>
</dbReference>
<dbReference type="GO" id="GO:0016020">
    <property type="term" value="C:membrane"/>
    <property type="evidence" value="ECO:0007669"/>
    <property type="project" value="UniProtKB-SubCell"/>
</dbReference>
<dbReference type="Pfam" id="PF02485">
    <property type="entry name" value="Branch"/>
    <property type="match status" value="1"/>
</dbReference>
<keyword evidence="4" id="KW-0472">Membrane</keyword>
<proteinExistence type="predicted"/>
<evidence type="ECO:0000256" key="1">
    <source>
        <dbReference type="ARBA" id="ARBA00004606"/>
    </source>
</evidence>
<dbReference type="PANTHER" id="PTHR45719:SF6">
    <property type="entry name" value="BETA-1-3-GALACTOSYL-O-GLYCOSYL-GLYCOPROTEIN, PUTATIVE, EXPRESSED-RELATED"/>
    <property type="match status" value="1"/>
</dbReference>
<dbReference type="AlphaFoldDB" id="A0A0E0D4S7"/>
<dbReference type="HOGENOM" id="CLU_034994_2_1_1"/>
<evidence type="ECO:0000256" key="2">
    <source>
        <dbReference type="ARBA" id="ARBA00022676"/>
    </source>
</evidence>
<keyword evidence="7" id="KW-1185">Reference proteome</keyword>
<accession>A0A0E0D4S7</accession>
<dbReference type="Gramene" id="OMERI03G26470.1">
    <property type="protein sequence ID" value="OMERI03G26470.1"/>
    <property type="gene ID" value="OMERI03G26470"/>
</dbReference>
<evidence type="ECO:0000256" key="4">
    <source>
        <dbReference type="ARBA" id="ARBA00023136"/>
    </source>
</evidence>
<dbReference type="eggNOG" id="KOG0799">
    <property type="taxonomic scope" value="Eukaryota"/>
</dbReference>
<reference evidence="6" key="2">
    <citation type="submission" date="2018-05" db="EMBL/GenBank/DDBJ databases">
        <title>OmerRS3 (Oryza meridionalis Reference Sequence Version 3).</title>
        <authorList>
            <person name="Zhang J."/>
            <person name="Kudrna D."/>
            <person name="Lee S."/>
            <person name="Talag J."/>
            <person name="Welchert J."/>
            <person name="Wing R.A."/>
        </authorList>
    </citation>
    <scope>NUCLEOTIDE SEQUENCE [LARGE SCALE GENOMIC DNA]</scope>
    <source>
        <strain evidence="6">cv. OR44</strain>
    </source>
</reference>
<keyword evidence="2" id="KW-0328">Glycosyltransferase</keyword>
<organism evidence="6">
    <name type="scientific">Oryza meridionalis</name>
    <dbReference type="NCBI Taxonomy" id="40149"/>
    <lineage>
        <taxon>Eukaryota</taxon>
        <taxon>Viridiplantae</taxon>
        <taxon>Streptophyta</taxon>
        <taxon>Embryophyta</taxon>
        <taxon>Tracheophyta</taxon>
        <taxon>Spermatophyta</taxon>
        <taxon>Magnoliopsida</taxon>
        <taxon>Liliopsida</taxon>
        <taxon>Poales</taxon>
        <taxon>Poaceae</taxon>
        <taxon>BOP clade</taxon>
        <taxon>Oryzoideae</taxon>
        <taxon>Oryzeae</taxon>
        <taxon>Oryzinae</taxon>
        <taxon>Oryza</taxon>
    </lineage>
</organism>
<dbReference type="InterPro" id="IPR003406">
    <property type="entry name" value="Glyco_trans_14"/>
</dbReference>
<sequence>MAEPKTAIDKELVESDTKALTSRGKCYRCRACRLVTQQLRLHSYHIIVAKDIAENEQDTECPLLNISPSHLSTTTWSAWMVLSRPFVEYLIWGWDNLPRTVLMYYANFISSPEGYFHTVACNAGEFRNTTVNSDLHFISWDNPPMQHPHYLADADWGPMLASGAPFARKFRRDDPVLDRIDADLLSRRPGMVAPGAWCAAAAGDGNQTGVDPCIAAAGGGGGEAVRPGPGAERLQRLVASLLSEENFRPRQCKVVEAN</sequence>
<evidence type="ECO:0000256" key="5">
    <source>
        <dbReference type="ARBA" id="ARBA00023180"/>
    </source>
</evidence>
<dbReference type="InterPro" id="IPR044610">
    <property type="entry name" value="GLCAT14A/B/C"/>
</dbReference>
<dbReference type="Proteomes" id="UP000008021">
    <property type="component" value="Chromosome 3"/>
</dbReference>